<dbReference type="PROSITE" id="PS51163">
    <property type="entry name" value="YRDC"/>
    <property type="match status" value="1"/>
</dbReference>
<name>A0ABT8F7A4_9BACT</name>
<dbReference type="InterPro" id="IPR017945">
    <property type="entry name" value="DHBP_synth_RibB-like_a/b_dom"/>
</dbReference>
<evidence type="ECO:0000313" key="3">
    <source>
        <dbReference type="Proteomes" id="UP001168552"/>
    </source>
</evidence>
<dbReference type="GO" id="GO:0061710">
    <property type="term" value="F:L-threonylcarbamoyladenylate synthase"/>
    <property type="evidence" value="ECO:0007669"/>
    <property type="project" value="UniProtKB-EC"/>
</dbReference>
<protein>
    <submittedName>
        <fullName evidence="2">L-threonylcarbamoyladenylate synthase</fullName>
        <ecNumber evidence="2">2.7.7.87</ecNumber>
    </submittedName>
</protein>
<dbReference type="PANTHER" id="PTHR42828:SF3">
    <property type="entry name" value="THREONYLCARBAMOYL-AMP SYNTHASE"/>
    <property type="match status" value="1"/>
</dbReference>
<dbReference type="Proteomes" id="UP001168552">
    <property type="component" value="Unassembled WGS sequence"/>
</dbReference>
<evidence type="ECO:0000259" key="1">
    <source>
        <dbReference type="PROSITE" id="PS51163"/>
    </source>
</evidence>
<dbReference type="EC" id="2.7.7.87" evidence="2"/>
<feature type="domain" description="YrdC-like" evidence="1">
    <location>
        <begin position="15"/>
        <end position="203"/>
    </location>
</feature>
<dbReference type="InterPro" id="IPR052532">
    <property type="entry name" value="SUA5_domain"/>
</dbReference>
<dbReference type="PANTHER" id="PTHR42828">
    <property type="entry name" value="DHBP SYNTHASE RIBB-LIKE ALPHA/BETA DOMAIN-CONTAINING PROTEIN"/>
    <property type="match status" value="1"/>
</dbReference>
<evidence type="ECO:0000313" key="2">
    <source>
        <dbReference type="EMBL" id="MDN4166357.1"/>
    </source>
</evidence>
<accession>A0ABT8F7A4</accession>
<gene>
    <name evidence="2" type="ORF">QWY31_12670</name>
</gene>
<sequence>MAAELVKIYPDNPDMRKIRHVAQALREGALVIYPTDTVYGLGCDLMNIKAIERVCQLKGIKPQKSNLSFICYDLSHISEYTGVISTPVFKVMKKALPGPFTFILPSSSRVPKLLQNNKKTVGIRVPDNAIPRELVKELGNPIITTSIHDEDEVIEYSTDPELIHEKYYNKVDIVIDGGYGQNVPSTVVSCLNDTFEVVREGLGDIYPYL</sequence>
<proteinExistence type="predicted"/>
<dbReference type="RefSeq" id="WP_320004893.1">
    <property type="nucleotide sequence ID" value="NZ_JAUHJS010000006.1"/>
</dbReference>
<organism evidence="2 3">
    <name type="scientific">Shiella aurantiaca</name>
    <dbReference type="NCBI Taxonomy" id="3058365"/>
    <lineage>
        <taxon>Bacteria</taxon>
        <taxon>Pseudomonadati</taxon>
        <taxon>Bacteroidota</taxon>
        <taxon>Cytophagia</taxon>
        <taxon>Cytophagales</taxon>
        <taxon>Shiellaceae</taxon>
        <taxon>Shiella</taxon>
    </lineage>
</organism>
<dbReference type="NCBIfam" id="TIGR00057">
    <property type="entry name" value="L-threonylcarbamoyladenylate synthase"/>
    <property type="match status" value="1"/>
</dbReference>
<keyword evidence="2" id="KW-0808">Transferase</keyword>
<dbReference type="Gene3D" id="3.90.870.10">
    <property type="entry name" value="DHBP synthase"/>
    <property type="match status" value="1"/>
</dbReference>
<comment type="caution">
    <text evidence="2">The sequence shown here is derived from an EMBL/GenBank/DDBJ whole genome shotgun (WGS) entry which is preliminary data.</text>
</comment>
<dbReference type="InterPro" id="IPR006070">
    <property type="entry name" value="Sua5-like_dom"/>
</dbReference>
<keyword evidence="2" id="KW-0548">Nucleotidyltransferase</keyword>
<dbReference type="SUPFAM" id="SSF55821">
    <property type="entry name" value="YrdC/RibB"/>
    <property type="match status" value="1"/>
</dbReference>
<keyword evidence="3" id="KW-1185">Reference proteome</keyword>
<dbReference type="EMBL" id="JAUHJS010000006">
    <property type="protein sequence ID" value="MDN4166357.1"/>
    <property type="molecule type" value="Genomic_DNA"/>
</dbReference>
<dbReference type="Pfam" id="PF01300">
    <property type="entry name" value="Sua5_yciO_yrdC"/>
    <property type="match status" value="1"/>
</dbReference>
<reference evidence="2" key="1">
    <citation type="submission" date="2023-06" db="EMBL/GenBank/DDBJ databases">
        <title>Cytophagales bacterium Strain LB-30, isolated from soil.</title>
        <authorList>
            <person name="Liu B."/>
        </authorList>
    </citation>
    <scope>NUCLEOTIDE SEQUENCE</scope>
    <source>
        <strain evidence="2">LB-30</strain>
    </source>
</reference>